<feature type="coiled-coil region" evidence="1">
    <location>
        <begin position="155"/>
        <end position="217"/>
    </location>
</feature>
<feature type="compositionally biased region" description="Gly residues" evidence="2">
    <location>
        <begin position="32"/>
        <end position="45"/>
    </location>
</feature>
<dbReference type="SUPFAM" id="SSF47459">
    <property type="entry name" value="HLH, helix-loop-helix DNA-binding domain"/>
    <property type="match status" value="1"/>
</dbReference>
<organism evidence="4 5">
    <name type="scientific">Rhodosorus marinus</name>
    <dbReference type="NCBI Taxonomy" id="101924"/>
    <lineage>
        <taxon>Eukaryota</taxon>
        <taxon>Rhodophyta</taxon>
        <taxon>Stylonematophyceae</taxon>
        <taxon>Stylonematales</taxon>
        <taxon>Stylonemataceae</taxon>
        <taxon>Rhodosorus</taxon>
    </lineage>
</organism>
<dbReference type="Pfam" id="PF00010">
    <property type="entry name" value="HLH"/>
    <property type="match status" value="1"/>
</dbReference>
<keyword evidence="5" id="KW-1185">Reference proteome</keyword>
<name>A0AAV8UW84_9RHOD</name>
<feature type="region of interest" description="Disordered" evidence="2">
    <location>
        <begin position="27"/>
        <end position="109"/>
    </location>
</feature>
<evidence type="ECO:0000313" key="4">
    <source>
        <dbReference type="EMBL" id="KAJ8906814.1"/>
    </source>
</evidence>
<feature type="compositionally biased region" description="Basic and acidic residues" evidence="2">
    <location>
        <begin position="86"/>
        <end position="97"/>
    </location>
</feature>
<comment type="caution">
    <text evidence="4">The sequence shown here is derived from an EMBL/GenBank/DDBJ whole genome shotgun (WGS) entry which is preliminary data.</text>
</comment>
<protein>
    <recommendedName>
        <fullName evidence="3">BHLH domain-containing protein</fullName>
    </recommendedName>
</protein>
<evidence type="ECO:0000259" key="3">
    <source>
        <dbReference type="PROSITE" id="PS50888"/>
    </source>
</evidence>
<dbReference type="InterPro" id="IPR011598">
    <property type="entry name" value="bHLH_dom"/>
</dbReference>
<dbReference type="EMBL" id="JAMWBK010000003">
    <property type="protein sequence ID" value="KAJ8906814.1"/>
    <property type="molecule type" value="Genomic_DNA"/>
</dbReference>
<reference evidence="4 5" key="1">
    <citation type="journal article" date="2023" name="Nat. Commun.">
        <title>Origin of minicircular mitochondrial genomes in red algae.</title>
        <authorList>
            <person name="Lee Y."/>
            <person name="Cho C.H."/>
            <person name="Lee Y.M."/>
            <person name="Park S.I."/>
            <person name="Yang J.H."/>
            <person name="West J.A."/>
            <person name="Bhattacharya D."/>
            <person name="Yoon H.S."/>
        </authorList>
    </citation>
    <scope>NUCLEOTIDE SEQUENCE [LARGE SCALE GENOMIC DNA]</scope>
    <source>
        <strain evidence="4 5">CCMP1338</strain>
        <tissue evidence="4">Whole cell</tissue>
    </source>
</reference>
<dbReference type="GO" id="GO:0006879">
    <property type="term" value="P:intracellular iron ion homeostasis"/>
    <property type="evidence" value="ECO:0007669"/>
    <property type="project" value="InterPro"/>
</dbReference>
<proteinExistence type="predicted"/>
<dbReference type="PANTHER" id="PTHR46133:SF15">
    <property type="entry name" value="BHLH TRANSCRIPTION FACTOR"/>
    <property type="match status" value="1"/>
</dbReference>
<evidence type="ECO:0000256" key="2">
    <source>
        <dbReference type="SAM" id="MobiDB-lite"/>
    </source>
</evidence>
<dbReference type="PANTHER" id="PTHR46133">
    <property type="entry name" value="BHLH TRANSCRIPTION FACTOR"/>
    <property type="match status" value="1"/>
</dbReference>
<dbReference type="PROSITE" id="PS50888">
    <property type="entry name" value="BHLH"/>
    <property type="match status" value="1"/>
</dbReference>
<dbReference type="GO" id="GO:0046983">
    <property type="term" value="F:protein dimerization activity"/>
    <property type="evidence" value="ECO:0007669"/>
    <property type="project" value="InterPro"/>
</dbReference>
<keyword evidence="1" id="KW-0175">Coiled coil</keyword>
<dbReference type="InterPro" id="IPR036638">
    <property type="entry name" value="HLH_DNA-bd_sf"/>
</dbReference>
<dbReference type="Gene3D" id="4.10.280.10">
    <property type="entry name" value="Helix-loop-helix DNA-binding domain"/>
    <property type="match status" value="1"/>
</dbReference>
<dbReference type="InterPro" id="IPR044818">
    <property type="entry name" value="ILR3-like"/>
</dbReference>
<dbReference type="Gene3D" id="6.10.250.3110">
    <property type="match status" value="1"/>
</dbReference>
<evidence type="ECO:0000256" key="1">
    <source>
        <dbReference type="SAM" id="Coils"/>
    </source>
</evidence>
<dbReference type="AlphaFoldDB" id="A0AAV8UW84"/>
<sequence length="281" mass="31405">MEGLEADKGVCRMEFSEVNQFIKEVGRSNRDGVGGEGVVEGVGEGGGRRSGRAVDSLEKGRMKSMNRVLNSEEESESRKTTPTRKRAAEDWASDKRPATFSSGGSENEGFQLMSIPERKREREKRRRECINLKFSELCLMLPRSANGRLDKEGILVEALDSLKTLNKSIMELNLQNQNLKSEMEELRQEKVELRTDKNYLRAELDAAREEIKTLKADHLRLWHTLRQQVNAQNGMAGSTTASDPMLEVALRAKFIGGGSNDEVPAMNNADTCKVTSHNECA</sequence>
<dbReference type="GO" id="GO:0003700">
    <property type="term" value="F:DNA-binding transcription factor activity"/>
    <property type="evidence" value="ECO:0007669"/>
    <property type="project" value="InterPro"/>
</dbReference>
<accession>A0AAV8UW84</accession>
<gene>
    <name evidence="4" type="ORF">NDN08_003300</name>
</gene>
<feature type="domain" description="BHLH" evidence="3">
    <location>
        <begin position="114"/>
        <end position="165"/>
    </location>
</feature>
<evidence type="ECO:0000313" key="5">
    <source>
        <dbReference type="Proteomes" id="UP001157974"/>
    </source>
</evidence>
<dbReference type="Proteomes" id="UP001157974">
    <property type="component" value="Unassembled WGS sequence"/>
</dbReference>
<dbReference type="SMART" id="SM00353">
    <property type="entry name" value="HLH"/>
    <property type="match status" value="1"/>
</dbReference>